<evidence type="ECO:0000313" key="5">
    <source>
        <dbReference type="EMBL" id="CAI9296841.1"/>
    </source>
</evidence>
<accession>A0AA35ZQL0</accession>
<evidence type="ECO:0000256" key="2">
    <source>
        <dbReference type="ARBA" id="ARBA00022801"/>
    </source>
</evidence>
<dbReference type="CDD" id="cd01837">
    <property type="entry name" value="SGNH_plant_lipase_like"/>
    <property type="match status" value="1"/>
</dbReference>
<reference evidence="5" key="1">
    <citation type="submission" date="2023-04" db="EMBL/GenBank/DDBJ databases">
        <authorList>
            <person name="Vijverberg K."/>
            <person name="Xiong W."/>
            <person name="Schranz E."/>
        </authorList>
    </citation>
    <scope>NUCLEOTIDE SEQUENCE</scope>
</reference>
<organism evidence="5 6">
    <name type="scientific">Lactuca saligna</name>
    <name type="common">Willowleaf lettuce</name>
    <dbReference type="NCBI Taxonomy" id="75948"/>
    <lineage>
        <taxon>Eukaryota</taxon>
        <taxon>Viridiplantae</taxon>
        <taxon>Streptophyta</taxon>
        <taxon>Embryophyta</taxon>
        <taxon>Tracheophyta</taxon>
        <taxon>Spermatophyta</taxon>
        <taxon>Magnoliopsida</taxon>
        <taxon>eudicotyledons</taxon>
        <taxon>Gunneridae</taxon>
        <taxon>Pentapetalae</taxon>
        <taxon>asterids</taxon>
        <taxon>campanulids</taxon>
        <taxon>Asterales</taxon>
        <taxon>Asteraceae</taxon>
        <taxon>Cichorioideae</taxon>
        <taxon>Cichorieae</taxon>
        <taxon>Lactucinae</taxon>
        <taxon>Lactuca</taxon>
    </lineage>
</organism>
<dbReference type="PANTHER" id="PTHR45648">
    <property type="entry name" value="GDSL LIPASE/ACYLHYDROLASE FAMILY PROTEIN (AFU_ORTHOLOGUE AFUA_4G14700)"/>
    <property type="match status" value="1"/>
</dbReference>
<dbReference type="PANTHER" id="PTHR45648:SF141">
    <property type="entry name" value="GDSL ESTERASE_LIPASE 6"/>
    <property type="match status" value="1"/>
</dbReference>
<keyword evidence="3" id="KW-0442">Lipid degradation</keyword>
<evidence type="ECO:0000256" key="1">
    <source>
        <dbReference type="ARBA" id="ARBA00008668"/>
    </source>
</evidence>
<evidence type="ECO:0008006" key="7">
    <source>
        <dbReference type="Google" id="ProtNLM"/>
    </source>
</evidence>
<dbReference type="Proteomes" id="UP001177003">
    <property type="component" value="Chromosome 8"/>
</dbReference>
<gene>
    <name evidence="5" type="ORF">LSALG_LOCUS35684</name>
</gene>
<feature type="signal peptide" evidence="4">
    <location>
        <begin position="1"/>
        <end position="22"/>
    </location>
</feature>
<proteinExistence type="inferred from homology"/>
<keyword evidence="3" id="KW-0443">Lipid metabolism</keyword>
<dbReference type="InterPro" id="IPR035669">
    <property type="entry name" value="SGNH_plant_lipase-like"/>
</dbReference>
<dbReference type="EMBL" id="OX465084">
    <property type="protein sequence ID" value="CAI9296841.1"/>
    <property type="molecule type" value="Genomic_DNA"/>
</dbReference>
<dbReference type="GO" id="GO:0016042">
    <property type="term" value="P:lipid catabolic process"/>
    <property type="evidence" value="ECO:0007669"/>
    <property type="project" value="UniProtKB-KW"/>
</dbReference>
<keyword evidence="2" id="KW-0378">Hydrolase</keyword>
<sequence length="368" mass="40942">MGRSPLLIIIFLSVFLVISASANEFVKSVFVFGDSLFDPGNNPFVKNCTAQANFPPYGSNFFGQPTGRFTNGRTVADFIGKSVAFLHAQFLGIELQKPFQEVYQEFTNGSRKDFPANGINFASGGSGVLPYTNKNVGVTPIQVQLQQLQTLIDENHLHKTLISNSLFFLESGSNDIFNYFMSPHTVSSKEYIDNMLKEVSHFLDKIYEVGARRIAIFSVGPMGCIPAKVLLPDAHIDQCLDKINNVVKDYNKGLEDMVNDIPRKYRDAISVYGLVYNITQDIRANPGSYGFVNVYKACCGGGPLNGILQCGTDGYDKCSNPDDFFFWDYFHPSEHTYKLMSESLWNGGNNQIRPMNLKSLASINLSLT</sequence>
<dbReference type="InterPro" id="IPR036514">
    <property type="entry name" value="SGNH_hydro_sf"/>
</dbReference>
<feature type="chain" id="PRO_5041232475" description="GDSL esterase/lipase" evidence="4">
    <location>
        <begin position="23"/>
        <end position="368"/>
    </location>
</feature>
<dbReference type="SUPFAM" id="SSF52266">
    <property type="entry name" value="SGNH hydrolase"/>
    <property type="match status" value="1"/>
</dbReference>
<dbReference type="AlphaFoldDB" id="A0AA35ZQL0"/>
<keyword evidence="4" id="KW-0732">Signal</keyword>
<dbReference type="Gene3D" id="3.40.50.1110">
    <property type="entry name" value="SGNH hydrolase"/>
    <property type="match status" value="1"/>
</dbReference>
<name>A0AA35ZQL0_LACSI</name>
<evidence type="ECO:0000256" key="4">
    <source>
        <dbReference type="SAM" id="SignalP"/>
    </source>
</evidence>
<evidence type="ECO:0000313" key="6">
    <source>
        <dbReference type="Proteomes" id="UP001177003"/>
    </source>
</evidence>
<dbReference type="InterPro" id="IPR051058">
    <property type="entry name" value="GDSL_Est/Lipase"/>
</dbReference>
<dbReference type="GO" id="GO:0016788">
    <property type="term" value="F:hydrolase activity, acting on ester bonds"/>
    <property type="evidence" value="ECO:0007669"/>
    <property type="project" value="InterPro"/>
</dbReference>
<dbReference type="Pfam" id="PF00657">
    <property type="entry name" value="Lipase_GDSL"/>
    <property type="match status" value="1"/>
</dbReference>
<protein>
    <recommendedName>
        <fullName evidence="7">GDSL esterase/lipase</fullName>
    </recommendedName>
</protein>
<evidence type="ECO:0000256" key="3">
    <source>
        <dbReference type="ARBA" id="ARBA00022963"/>
    </source>
</evidence>
<dbReference type="InterPro" id="IPR001087">
    <property type="entry name" value="GDSL"/>
</dbReference>
<comment type="similarity">
    <text evidence="1">Belongs to the 'GDSL' lipolytic enzyme family.</text>
</comment>
<keyword evidence="6" id="KW-1185">Reference proteome</keyword>